<keyword evidence="10" id="KW-1185">Reference proteome</keyword>
<dbReference type="Pfam" id="PF01866">
    <property type="entry name" value="Diphthamide_syn"/>
    <property type="match status" value="2"/>
</dbReference>
<dbReference type="SFLD" id="SFLDS00032">
    <property type="entry name" value="Radical_SAM_3-amino-3-carboxyp"/>
    <property type="match status" value="1"/>
</dbReference>
<dbReference type="STRING" id="3088.A0A383WIQ3"/>
<organism evidence="9 10">
    <name type="scientific">Tetradesmus obliquus</name>
    <name type="common">Green alga</name>
    <name type="synonym">Acutodesmus obliquus</name>
    <dbReference type="NCBI Taxonomy" id="3088"/>
    <lineage>
        <taxon>Eukaryota</taxon>
        <taxon>Viridiplantae</taxon>
        <taxon>Chlorophyta</taxon>
        <taxon>core chlorophytes</taxon>
        <taxon>Chlorophyceae</taxon>
        <taxon>CS clade</taxon>
        <taxon>Sphaeropleales</taxon>
        <taxon>Scenedesmaceae</taxon>
        <taxon>Tetradesmus</taxon>
    </lineage>
</organism>
<evidence type="ECO:0000256" key="2">
    <source>
        <dbReference type="ARBA" id="ARBA00005156"/>
    </source>
</evidence>
<evidence type="ECO:0000313" key="10">
    <source>
        <dbReference type="Proteomes" id="UP000256970"/>
    </source>
</evidence>
<protein>
    <recommendedName>
        <fullName evidence="11">Diphthamide biosynthesis protein 2</fullName>
    </recommendedName>
</protein>
<dbReference type="UniPathway" id="UPA00559"/>
<dbReference type="PANTHER" id="PTHR10762:SF2">
    <property type="entry name" value="2-(3-AMINO-3-CARBOXYPROPYL)HISTIDINE SYNTHASE SUBUNIT 2"/>
    <property type="match status" value="1"/>
</dbReference>
<comment type="similarity">
    <text evidence="3">Belongs to the DPH1/DPH2 family. DPH2 subfamily.</text>
</comment>
<keyword evidence="6" id="KW-0411">Iron-sulfur</keyword>
<evidence type="ECO:0000256" key="5">
    <source>
        <dbReference type="ARBA" id="ARBA00023004"/>
    </source>
</evidence>
<evidence type="ECO:0000256" key="7">
    <source>
        <dbReference type="SAM" id="MobiDB-lite"/>
    </source>
</evidence>
<dbReference type="GO" id="GO:0051536">
    <property type="term" value="F:iron-sulfur cluster binding"/>
    <property type="evidence" value="ECO:0007669"/>
    <property type="project" value="UniProtKB-KW"/>
</dbReference>
<dbReference type="AlphaFoldDB" id="A0A383WIQ3"/>
<sequence>MQFPDDMLHDSPLVADALQTELTAAGSKAKVYVLADTSYNPLSVDEVAAAHVNADCVVHYGYASLNPVSRTPAMCVLPKAQLDVQQCSGWAAEQLASTAAQLLGKSSSATEQGVQGQQQYAVVCCDQSYLHLLPQLQEAMLLACQGPLQLVFAASAPLELKPQSSAAAAGGTVQAGCGASACCQASAEQQQQEQQQAANSSTACVAGAGASDQQGCCQQQQQQQQEPSGQLPSTAGEAAKPAADSSSSSSSSVPPVGGLVWQLPSSSSSSSSSSSHPALMVWLGPFSSPALTHLQLTYSARPWLLLDPASCSAEQGLLPELQRLLKRRYYMVERARGASMVGLLVGTLGAAGYLEALTRVRQLAAAAGKKTYTLLMGKPSPAKLANFPEIEVFVMLADPQGLILDSKEYLSPIITPHESFLAFTGRAFDAASYRLDFGDLLTGEGVAGSSGATAAAAAAAAAAAGARVGGNVSGQQSDSEDAEEEEGGWGAAAGVLVVAGSSQPGKVLAGAGSRSGQQVQVHSAAQYLQQHRTYKGLETPATGGEILAAEAAVPGRSGRAAGYSDEPTA</sequence>
<dbReference type="Proteomes" id="UP000256970">
    <property type="component" value="Unassembled WGS sequence"/>
</dbReference>
<comment type="pathway">
    <text evidence="2">Protein modification; peptidyl-diphthamide biosynthesis.</text>
</comment>
<dbReference type="EMBL" id="FNXT01000881">
    <property type="protein sequence ID" value="SZX68789.1"/>
    <property type="molecule type" value="Genomic_DNA"/>
</dbReference>
<feature type="region of interest" description="Disordered" evidence="7">
    <location>
        <begin position="469"/>
        <end position="488"/>
    </location>
</feature>
<evidence type="ECO:0000256" key="4">
    <source>
        <dbReference type="ARBA" id="ARBA00022723"/>
    </source>
</evidence>
<dbReference type="EMBL" id="FNXT01001281">
    <property type="protein sequence ID" value="SZX77357.1"/>
    <property type="molecule type" value="Genomic_DNA"/>
</dbReference>
<dbReference type="Gene3D" id="3.40.50.11860">
    <property type="entry name" value="Diphthamide synthesis DPH1/DPH2 domain 3"/>
    <property type="match status" value="1"/>
</dbReference>
<evidence type="ECO:0000313" key="8">
    <source>
        <dbReference type="EMBL" id="SZX68789.1"/>
    </source>
</evidence>
<evidence type="ECO:0000256" key="3">
    <source>
        <dbReference type="ARBA" id="ARBA00006179"/>
    </source>
</evidence>
<accession>A0A383WIQ3</accession>
<proteinExistence type="inferred from homology"/>
<dbReference type="GO" id="GO:0046872">
    <property type="term" value="F:metal ion binding"/>
    <property type="evidence" value="ECO:0007669"/>
    <property type="project" value="UniProtKB-KW"/>
</dbReference>
<dbReference type="Gene3D" id="3.40.50.11840">
    <property type="entry name" value="Diphthamide synthesis DPH1/DPH2 domain 1"/>
    <property type="match status" value="1"/>
</dbReference>
<feature type="compositionally biased region" description="Acidic residues" evidence="7">
    <location>
        <begin position="478"/>
        <end position="487"/>
    </location>
</feature>
<evidence type="ECO:0008006" key="11">
    <source>
        <dbReference type="Google" id="ProtNLM"/>
    </source>
</evidence>
<dbReference type="FunFam" id="3.40.50.11860:FF:000001">
    <property type="entry name" value="2-(3-amino-3-carboxypropyl)histidine synthase subunit 2"/>
    <property type="match status" value="1"/>
</dbReference>
<keyword evidence="5" id="KW-0408">Iron</keyword>
<evidence type="ECO:0000256" key="1">
    <source>
        <dbReference type="ARBA" id="ARBA00001966"/>
    </source>
</evidence>
<feature type="region of interest" description="Disordered" evidence="7">
    <location>
        <begin position="549"/>
        <end position="569"/>
    </location>
</feature>
<gene>
    <name evidence="9" type="ORF">BQ4739_LOCUS17714</name>
    <name evidence="8" type="ORF">BQ4739_LOCUS9107</name>
</gene>
<reference evidence="9 10" key="1">
    <citation type="submission" date="2016-10" db="EMBL/GenBank/DDBJ databases">
        <authorList>
            <person name="Cai Z."/>
        </authorList>
    </citation>
    <scope>NUCLEOTIDE SEQUENCE [LARGE SCALE GENOMIC DNA]</scope>
</reference>
<dbReference type="NCBIfam" id="TIGR00322">
    <property type="entry name" value="diphth2_R"/>
    <property type="match status" value="2"/>
</dbReference>
<dbReference type="GO" id="GO:0017183">
    <property type="term" value="P:protein histidyl modification to diphthamide"/>
    <property type="evidence" value="ECO:0007669"/>
    <property type="project" value="UniProtKB-UniPathway"/>
</dbReference>
<dbReference type="PANTHER" id="PTHR10762">
    <property type="entry name" value="DIPHTHAMIDE BIOSYNTHESIS PROTEIN"/>
    <property type="match status" value="1"/>
</dbReference>
<comment type="cofactor">
    <cofactor evidence="1">
        <name>[4Fe-4S] cluster</name>
        <dbReference type="ChEBI" id="CHEBI:49883"/>
    </cofactor>
</comment>
<evidence type="ECO:0000313" key="9">
    <source>
        <dbReference type="EMBL" id="SZX77357.1"/>
    </source>
</evidence>
<dbReference type="GO" id="GO:0090560">
    <property type="term" value="F:2-(3-amino-3-carboxypropyl)histidine synthase activity"/>
    <property type="evidence" value="ECO:0007669"/>
    <property type="project" value="InterPro"/>
</dbReference>
<feature type="region of interest" description="Disordered" evidence="7">
    <location>
        <begin position="217"/>
        <end position="254"/>
    </location>
</feature>
<name>A0A383WIQ3_TETOB</name>
<evidence type="ECO:0000256" key="6">
    <source>
        <dbReference type="ARBA" id="ARBA00023014"/>
    </source>
</evidence>
<keyword evidence="4" id="KW-0479">Metal-binding</keyword>
<dbReference type="InterPro" id="IPR016435">
    <property type="entry name" value="DPH1/DPH2"/>
</dbReference>
<dbReference type="InterPro" id="IPR042263">
    <property type="entry name" value="DPH1/DPH2_1"/>
</dbReference>
<dbReference type="InterPro" id="IPR042265">
    <property type="entry name" value="DPH1/DPH2_3"/>
</dbReference>